<name>A0A1W2GD83_REIFA</name>
<dbReference type="Gene3D" id="2.60.40.10">
    <property type="entry name" value="Immunoglobulins"/>
    <property type="match status" value="2"/>
</dbReference>
<protein>
    <submittedName>
        <fullName evidence="6">Esterase, PHB depolymerase family</fullName>
    </submittedName>
</protein>
<dbReference type="CDD" id="cd00063">
    <property type="entry name" value="FN3"/>
    <property type="match status" value="2"/>
</dbReference>
<evidence type="ECO:0000256" key="4">
    <source>
        <dbReference type="SAM" id="SignalP"/>
    </source>
</evidence>
<dbReference type="RefSeq" id="WP_084372777.1">
    <property type="nucleotide sequence ID" value="NZ_FWYF01000002.1"/>
</dbReference>
<dbReference type="AlphaFoldDB" id="A0A1W2GD83"/>
<dbReference type="InterPro" id="IPR029058">
    <property type="entry name" value="AB_hydrolase_fold"/>
</dbReference>
<feature type="signal peptide" evidence="4">
    <location>
        <begin position="1"/>
        <end position="19"/>
    </location>
</feature>
<feature type="domain" description="Fibronectin type-III" evidence="5">
    <location>
        <begin position="324"/>
        <end position="413"/>
    </location>
</feature>
<dbReference type="SUPFAM" id="SSF49265">
    <property type="entry name" value="Fibronectin type III"/>
    <property type="match status" value="1"/>
</dbReference>
<reference evidence="6 7" key="1">
    <citation type="submission" date="2017-04" db="EMBL/GenBank/DDBJ databases">
        <authorList>
            <person name="Afonso C.L."/>
            <person name="Miller P.J."/>
            <person name="Scott M.A."/>
            <person name="Spackman E."/>
            <person name="Goraichik I."/>
            <person name="Dimitrov K.M."/>
            <person name="Suarez D.L."/>
            <person name="Swayne D.E."/>
        </authorList>
    </citation>
    <scope>NUCLEOTIDE SEQUENCE [LARGE SCALE GENOMIC DNA]</scope>
    <source>
        <strain evidence="6 7">DSM 26133</strain>
    </source>
</reference>
<dbReference type="InterPro" id="IPR003961">
    <property type="entry name" value="FN3_dom"/>
</dbReference>
<sequence>MKKLLNLLFFCLMMSTAHGQLTSIPNFGSNPGNLSMYIHTPGNMPSDAPLVLVMHGCTQTASSYSNESDWNSLADTYKFYVIHAQQKSANNSSECFNWFETGDISRGYGEAASLKNMTDYMKNNYSIDNGRVFATGFSGGGAMTTVMLATYPDIFSGGAVMSGLPYKVATSTNAAFMAMFGNVNQSPSQLGNSVRSASSHNGPWPKVVSFHGSSDYTVYYMNQNEIMEQWTNVHGIDQTVDVTENSFMGNSAITKSQFQDANGNTQVVTYSINGMGHTIAIDPGNGETQGGHTGSYTNDVDFFSSYWAAEFFGILENTTPSLNPPTNVSATASSSTQINLSWIDNASTETAYHVERALSSGGNYSTIATLSANASSYNDESLAPATTYYYKITVTDGSTSASSIEVSATTQQGGTNSPPAAPSSLSASATGMSSVQLSWQDNANNENAHILERSEGNESNYAVIANLSANVESYSDNGLSASTTYYYRVKASNAEGNSAYSNSANATTEGQATIVTIGSTSGNGILSYSNSNAMGQSFTATADGQVVEIDVKLVYGISGSSLKIFQGNTVSGSPAYEQTGISAASGWQTIPLSTPFDVSYGQVYTFVITNSSIRYAYSNTYNSGNFWYNTISYGVFDAAFTISVSTSSGSARFAESPDNIAHLGKPFTIYPNPSFGTIKVRIGEEATLGRLELITTSGQVLMRKDLNANLSEVNLEGIKSGLYILQIKTQDQLFKSQLVVR</sequence>
<dbReference type="GO" id="GO:0005576">
    <property type="term" value="C:extracellular region"/>
    <property type="evidence" value="ECO:0007669"/>
    <property type="project" value="InterPro"/>
</dbReference>
<evidence type="ECO:0000259" key="5">
    <source>
        <dbReference type="PROSITE" id="PS50853"/>
    </source>
</evidence>
<dbReference type="SUPFAM" id="SSF53474">
    <property type="entry name" value="alpha/beta-Hydrolases"/>
    <property type="match status" value="2"/>
</dbReference>
<dbReference type="STRING" id="692418.SAMN04488029_2106"/>
<dbReference type="GO" id="GO:0016787">
    <property type="term" value="F:hydrolase activity"/>
    <property type="evidence" value="ECO:0007669"/>
    <property type="project" value="UniProtKB-KW"/>
</dbReference>
<evidence type="ECO:0000256" key="2">
    <source>
        <dbReference type="ARBA" id="ARBA00022801"/>
    </source>
</evidence>
<dbReference type="PANTHER" id="PTHR43037">
    <property type="entry name" value="UNNAMED PRODUCT-RELATED"/>
    <property type="match status" value="1"/>
</dbReference>
<feature type="region of interest" description="Disordered" evidence="3">
    <location>
        <begin position="405"/>
        <end position="427"/>
    </location>
</feature>
<dbReference type="PANTHER" id="PTHR43037:SF1">
    <property type="entry name" value="BLL1128 PROTEIN"/>
    <property type="match status" value="1"/>
</dbReference>
<dbReference type="SMART" id="SM00060">
    <property type="entry name" value="FN3"/>
    <property type="match status" value="2"/>
</dbReference>
<organism evidence="6 7">
    <name type="scientific">Reichenbachiella faecimaris</name>
    <dbReference type="NCBI Taxonomy" id="692418"/>
    <lineage>
        <taxon>Bacteria</taxon>
        <taxon>Pseudomonadati</taxon>
        <taxon>Bacteroidota</taxon>
        <taxon>Cytophagia</taxon>
        <taxon>Cytophagales</taxon>
        <taxon>Reichenbachiellaceae</taxon>
        <taxon>Reichenbachiella</taxon>
    </lineage>
</organism>
<dbReference type="Proteomes" id="UP000192472">
    <property type="component" value="Unassembled WGS sequence"/>
</dbReference>
<dbReference type="Pfam" id="PF00041">
    <property type="entry name" value="fn3"/>
    <property type="match status" value="2"/>
</dbReference>
<keyword evidence="1 4" id="KW-0732">Signal</keyword>
<accession>A0A1W2GD83</accession>
<evidence type="ECO:0000313" key="7">
    <source>
        <dbReference type="Proteomes" id="UP000192472"/>
    </source>
</evidence>
<dbReference type="InterPro" id="IPR036116">
    <property type="entry name" value="FN3_sf"/>
</dbReference>
<evidence type="ECO:0000256" key="3">
    <source>
        <dbReference type="SAM" id="MobiDB-lite"/>
    </source>
</evidence>
<dbReference type="NCBIfam" id="TIGR01840">
    <property type="entry name" value="esterase_phb"/>
    <property type="match status" value="1"/>
</dbReference>
<evidence type="ECO:0000313" key="6">
    <source>
        <dbReference type="EMBL" id="SMD34629.1"/>
    </source>
</evidence>
<dbReference type="InterPro" id="IPR050955">
    <property type="entry name" value="Plant_Biomass_Hydrol_Est"/>
</dbReference>
<feature type="chain" id="PRO_5012732382" evidence="4">
    <location>
        <begin position="20"/>
        <end position="741"/>
    </location>
</feature>
<proteinExistence type="predicted"/>
<dbReference type="InterPro" id="IPR010126">
    <property type="entry name" value="Esterase_phb"/>
</dbReference>
<dbReference type="EMBL" id="FWYF01000002">
    <property type="protein sequence ID" value="SMD34629.1"/>
    <property type="molecule type" value="Genomic_DNA"/>
</dbReference>
<dbReference type="OrthoDB" id="9803616at2"/>
<dbReference type="NCBIfam" id="TIGR04183">
    <property type="entry name" value="Por_Secre_tail"/>
    <property type="match status" value="1"/>
</dbReference>
<dbReference type="Gene3D" id="3.40.50.1820">
    <property type="entry name" value="alpha/beta hydrolase"/>
    <property type="match status" value="1"/>
</dbReference>
<keyword evidence="2" id="KW-0378">Hydrolase</keyword>
<dbReference type="Pfam" id="PF10503">
    <property type="entry name" value="Esterase_PHB"/>
    <property type="match status" value="1"/>
</dbReference>
<feature type="domain" description="Fibronectin type-III" evidence="5">
    <location>
        <begin position="421"/>
        <end position="511"/>
    </location>
</feature>
<feature type="compositionally biased region" description="Polar residues" evidence="3">
    <location>
        <begin position="405"/>
        <end position="416"/>
    </location>
</feature>
<gene>
    <name evidence="6" type="ORF">SAMN04488029_2106</name>
</gene>
<keyword evidence="7" id="KW-1185">Reference proteome</keyword>
<evidence type="ECO:0000256" key="1">
    <source>
        <dbReference type="ARBA" id="ARBA00022729"/>
    </source>
</evidence>
<dbReference type="PROSITE" id="PS50853">
    <property type="entry name" value="FN3"/>
    <property type="match status" value="2"/>
</dbReference>
<dbReference type="InterPro" id="IPR013783">
    <property type="entry name" value="Ig-like_fold"/>
</dbReference>
<dbReference type="Pfam" id="PF18962">
    <property type="entry name" value="Por_Secre_tail"/>
    <property type="match status" value="1"/>
</dbReference>
<dbReference type="InterPro" id="IPR026444">
    <property type="entry name" value="Secre_tail"/>
</dbReference>